<dbReference type="NCBIfam" id="TIGR03423">
    <property type="entry name" value="pbp2_mrdA"/>
    <property type="match status" value="1"/>
</dbReference>
<accession>A0A7Z2S5W9</accession>
<dbReference type="EMBL" id="CP047895">
    <property type="protein sequence ID" value="QHL91575.1"/>
    <property type="molecule type" value="Genomic_DNA"/>
</dbReference>
<evidence type="ECO:0000256" key="3">
    <source>
        <dbReference type="ARBA" id="ARBA00022475"/>
    </source>
</evidence>
<dbReference type="Gene3D" id="3.90.1310.10">
    <property type="entry name" value="Penicillin-binding protein 2a (Domain 2)"/>
    <property type="match status" value="1"/>
</dbReference>
<comment type="subcellular location">
    <subcellularLocation>
        <location evidence="2">Cell membrane</location>
    </subcellularLocation>
    <subcellularLocation>
        <location evidence="1">Membrane</location>
        <topology evidence="1">Single-pass membrane protein</topology>
    </subcellularLocation>
</comment>
<evidence type="ECO:0000256" key="6">
    <source>
        <dbReference type="ARBA" id="ARBA00022670"/>
    </source>
</evidence>
<evidence type="ECO:0000256" key="13">
    <source>
        <dbReference type="ARBA" id="ARBA00023316"/>
    </source>
</evidence>
<dbReference type="GO" id="GO:0006508">
    <property type="term" value="P:proteolysis"/>
    <property type="evidence" value="ECO:0007669"/>
    <property type="project" value="UniProtKB-KW"/>
</dbReference>
<dbReference type="PANTHER" id="PTHR30627">
    <property type="entry name" value="PEPTIDOGLYCAN D,D-TRANSPEPTIDASE"/>
    <property type="match status" value="1"/>
</dbReference>
<feature type="domain" description="Penicillin-binding protein dimerisation" evidence="17">
    <location>
        <begin position="64"/>
        <end position="236"/>
    </location>
</feature>
<dbReference type="SUPFAM" id="SSF56601">
    <property type="entry name" value="beta-lactamase/transpeptidase-like"/>
    <property type="match status" value="1"/>
</dbReference>
<keyword evidence="10" id="KW-0573">Peptidoglycan synthesis</keyword>
<evidence type="ECO:0000256" key="14">
    <source>
        <dbReference type="SAM" id="MobiDB-lite"/>
    </source>
</evidence>
<dbReference type="InterPro" id="IPR012338">
    <property type="entry name" value="Beta-lactam/transpept-like"/>
</dbReference>
<evidence type="ECO:0000256" key="2">
    <source>
        <dbReference type="ARBA" id="ARBA00004236"/>
    </source>
</evidence>
<dbReference type="EC" id="3.4.16.4" evidence="18"/>
<keyword evidence="13" id="KW-0961">Cell wall biogenesis/degradation</keyword>
<evidence type="ECO:0000256" key="12">
    <source>
        <dbReference type="ARBA" id="ARBA00023136"/>
    </source>
</evidence>
<dbReference type="InterPro" id="IPR001460">
    <property type="entry name" value="PCN-bd_Tpept"/>
</dbReference>
<dbReference type="Proteomes" id="UP000464468">
    <property type="component" value="Chromosome"/>
</dbReference>
<dbReference type="InterPro" id="IPR036138">
    <property type="entry name" value="PBP_dimer_sf"/>
</dbReference>
<evidence type="ECO:0000256" key="4">
    <source>
        <dbReference type="ARBA" id="ARBA00022519"/>
    </source>
</evidence>
<sequence length="690" mass="73481">MKRPPRVVTDASQTFTFTRRAMFLGAAQAGVGLVLAGRMAWLSIAENERYALLSESNRVNLTLIPPRRGWIVDRNGRPIAINRTDFRIDIIPDRLTDADRVLATLQSLLKLPPEEMARIREDLDAAAGYQPVQVAENLDWNSFAAVSVRLDELPGVSPMRGYSRFYPDGAAVGHLIGYVGAASAKAYEESKDPLLITPGFKVGKDGVEKQLEPLLRGNPGAKRVEVTARGKLVRELATRPDEPGRTLKLTIDEPLQAYAARRMGPQSGAAIVIDCQTGGILAMASMPAFDPNSFSDGIGRDEWRMLSEDERRPLYNKALLAMYPPGSTFKPIHALAILGAGISPEETVHCPGGYRLGNRFYRCLGRHGTVDMTRAIAKSCNTYFYAMGRRIGIERIAEAARTAGLGRKYDLPFPSQNYGTVPDSAWKKRKYDQDWSAADTLNAAIGQGYVLVTPLQMAVAAARIASGRMLEPQLLAGQAKGMADALPIPPEYLAAVREGMRQVVNGDGTAGRSRLPIAGIEMAGKTGTAQVRRIAGGQRGGLNVPWKYRDHGLFVFFAPADNPRYAGAVVVEHGMSGSGAAAPVARDIMTFLFNPEQAMATLTEMEAGWGGDITQRMAREAAAFRTRGTPAAQPGEAPPAAGAAGAAAPGAPATGAAASPPGAPGAPTAAEGSAAPGQPAAPPPPEEDPE</sequence>
<evidence type="ECO:0000256" key="8">
    <source>
        <dbReference type="ARBA" id="ARBA00022801"/>
    </source>
</evidence>
<dbReference type="PANTHER" id="PTHR30627:SF2">
    <property type="entry name" value="PEPTIDOGLYCAN D,D-TRANSPEPTIDASE MRDA"/>
    <property type="match status" value="1"/>
</dbReference>
<evidence type="ECO:0000256" key="11">
    <source>
        <dbReference type="ARBA" id="ARBA00022989"/>
    </source>
</evidence>
<dbReference type="KEGG" id="schy:GVO57_13165"/>
<keyword evidence="11 15" id="KW-1133">Transmembrane helix</keyword>
<keyword evidence="12 15" id="KW-0472">Membrane</keyword>
<keyword evidence="4" id="KW-0997">Cell inner membrane</keyword>
<evidence type="ECO:0000259" key="17">
    <source>
        <dbReference type="Pfam" id="PF03717"/>
    </source>
</evidence>
<dbReference type="InterPro" id="IPR050515">
    <property type="entry name" value="Beta-lactam/transpept"/>
</dbReference>
<dbReference type="GO" id="GO:0009252">
    <property type="term" value="P:peptidoglycan biosynthetic process"/>
    <property type="evidence" value="ECO:0007669"/>
    <property type="project" value="UniProtKB-KW"/>
</dbReference>
<evidence type="ECO:0000256" key="7">
    <source>
        <dbReference type="ARBA" id="ARBA00022692"/>
    </source>
</evidence>
<evidence type="ECO:0000256" key="15">
    <source>
        <dbReference type="SAM" id="Phobius"/>
    </source>
</evidence>
<dbReference type="GO" id="GO:0071972">
    <property type="term" value="F:peptidoglycan L,D-transpeptidase activity"/>
    <property type="evidence" value="ECO:0007669"/>
    <property type="project" value="TreeGrafter"/>
</dbReference>
<proteinExistence type="predicted"/>
<reference evidence="18 19" key="1">
    <citation type="submission" date="2020-01" db="EMBL/GenBank/DDBJ databases">
        <title>Sphingomonas sp. C33 whole genome sequece.</title>
        <authorList>
            <person name="Park C."/>
        </authorList>
    </citation>
    <scope>NUCLEOTIDE SEQUENCE [LARGE SCALE GENOMIC DNA]</scope>
    <source>
        <strain evidence="18 19">C33</strain>
    </source>
</reference>
<dbReference type="Gene3D" id="3.40.710.10">
    <property type="entry name" value="DD-peptidase/beta-lactamase superfamily"/>
    <property type="match status" value="1"/>
</dbReference>
<dbReference type="GO" id="GO:0008658">
    <property type="term" value="F:penicillin binding"/>
    <property type="evidence" value="ECO:0007669"/>
    <property type="project" value="InterPro"/>
</dbReference>
<dbReference type="GO" id="GO:0071555">
    <property type="term" value="P:cell wall organization"/>
    <property type="evidence" value="ECO:0007669"/>
    <property type="project" value="UniProtKB-KW"/>
</dbReference>
<keyword evidence="6" id="KW-0645">Protease</keyword>
<organism evidence="18 19">
    <name type="scientific">Sphingomonas changnyeongensis</name>
    <dbReference type="NCBI Taxonomy" id="2698679"/>
    <lineage>
        <taxon>Bacteria</taxon>
        <taxon>Pseudomonadati</taxon>
        <taxon>Pseudomonadota</taxon>
        <taxon>Alphaproteobacteria</taxon>
        <taxon>Sphingomonadales</taxon>
        <taxon>Sphingomonadaceae</taxon>
        <taxon>Sphingomonas</taxon>
    </lineage>
</organism>
<dbReference type="GO" id="GO:0009002">
    <property type="term" value="F:serine-type D-Ala-D-Ala carboxypeptidase activity"/>
    <property type="evidence" value="ECO:0007669"/>
    <property type="project" value="UniProtKB-EC"/>
</dbReference>
<name>A0A7Z2S5W9_9SPHN</name>
<dbReference type="GO" id="GO:0005886">
    <property type="term" value="C:plasma membrane"/>
    <property type="evidence" value="ECO:0007669"/>
    <property type="project" value="UniProtKB-SubCell"/>
</dbReference>
<keyword evidence="19" id="KW-1185">Reference proteome</keyword>
<dbReference type="InterPro" id="IPR017790">
    <property type="entry name" value="Penicillin-binding_protein_2"/>
</dbReference>
<dbReference type="AlphaFoldDB" id="A0A7Z2S5W9"/>
<feature type="transmembrane region" description="Helical" evidence="15">
    <location>
        <begin position="21"/>
        <end position="41"/>
    </location>
</feature>
<evidence type="ECO:0000259" key="16">
    <source>
        <dbReference type="Pfam" id="PF00905"/>
    </source>
</evidence>
<evidence type="ECO:0000256" key="9">
    <source>
        <dbReference type="ARBA" id="ARBA00022960"/>
    </source>
</evidence>
<evidence type="ECO:0000313" key="18">
    <source>
        <dbReference type="EMBL" id="QHL91575.1"/>
    </source>
</evidence>
<protein>
    <submittedName>
        <fullName evidence="18">Penicillin-binding protein 2</fullName>
        <ecNumber evidence="18">3.4.16.4</ecNumber>
    </submittedName>
</protein>
<feature type="domain" description="Penicillin-binding protein transpeptidase" evidence="16">
    <location>
        <begin position="268"/>
        <end position="589"/>
    </location>
</feature>
<keyword evidence="8 18" id="KW-0378">Hydrolase</keyword>
<dbReference type="SUPFAM" id="SSF56519">
    <property type="entry name" value="Penicillin binding protein dimerisation domain"/>
    <property type="match status" value="1"/>
</dbReference>
<evidence type="ECO:0000313" key="19">
    <source>
        <dbReference type="Proteomes" id="UP000464468"/>
    </source>
</evidence>
<dbReference type="GO" id="GO:0008360">
    <property type="term" value="P:regulation of cell shape"/>
    <property type="evidence" value="ECO:0007669"/>
    <property type="project" value="UniProtKB-KW"/>
</dbReference>
<evidence type="ECO:0000256" key="5">
    <source>
        <dbReference type="ARBA" id="ARBA00022645"/>
    </source>
</evidence>
<dbReference type="Pfam" id="PF00905">
    <property type="entry name" value="Transpeptidase"/>
    <property type="match status" value="1"/>
</dbReference>
<dbReference type="Pfam" id="PF03717">
    <property type="entry name" value="PBP_dimer"/>
    <property type="match status" value="1"/>
</dbReference>
<keyword evidence="9" id="KW-0133">Cell shape</keyword>
<dbReference type="InterPro" id="IPR005311">
    <property type="entry name" value="PBP_dimer"/>
</dbReference>
<feature type="region of interest" description="Disordered" evidence="14">
    <location>
        <begin position="625"/>
        <end position="690"/>
    </location>
</feature>
<keyword evidence="7 15" id="KW-0812">Transmembrane</keyword>
<gene>
    <name evidence="18" type="primary">mrdA</name>
    <name evidence="18" type="ORF">GVO57_13165</name>
</gene>
<keyword evidence="5 18" id="KW-0121">Carboxypeptidase</keyword>
<evidence type="ECO:0000256" key="1">
    <source>
        <dbReference type="ARBA" id="ARBA00004167"/>
    </source>
</evidence>
<evidence type="ECO:0000256" key="10">
    <source>
        <dbReference type="ARBA" id="ARBA00022984"/>
    </source>
</evidence>
<feature type="compositionally biased region" description="Low complexity" evidence="14">
    <location>
        <begin position="628"/>
        <end position="678"/>
    </location>
</feature>
<dbReference type="RefSeq" id="WP_160593611.1">
    <property type="nucleotide sequence ID" value="NZ_CP047895.1"/>
</dbReference>
<keyword evidence="3" id="KW-1003">Cell membrane</keyword>